<dbReference type="RefSeq" id="WP_109615528.1">
    <property type="nucleotide sequence ID" value="NZ_QGDO01000001.1"/>
</dbReference>
<gene>
    <name evidence="9" type="primary">hisA</name>
    <name evidence="12" type="ORF">BC781_101355</name>
</gene>
<feature type="active site" description="Proton acceptor" evidence="9">
    <location>
        <position position="10"/>
    </location>
</feature>
<keyword evidence="13" id="KW-1185">Reference proteome</keyword>
<protein>
    <recommendedName>
        <fullName evidence="9 11">1-(5-phosphoribosyl)-5-[(5-phosphoribosylamino)methylideneamino] imidazole-4-carboxamide isomerase</fullName>
        <ecNumber evidence="9 11">5.3.1.16</ecNumber>
    </recommendedName>
    <alternativeName>
        <fullName evidence="9">Phosphoribosylformimino-5-aminoimidazole carboxamide ribotide isomerase</fullName>
    </alternativeName>
</protein>
<organism evidence="12 13">
    <name type="scientific">Sediminitomix flava</name>
    <dbReference type="NCBI Taxonomy" id="379075"/>
    <lineage>
        <taxon>Bacteria</taxon>
        <taxon>Pseudomonadati</taxon>
        <taxon>Bacteroidota</taxon>
        <taxon>Cytophagia</taxon>
        <taxon>Cytophagales</taxon>
        <taxon>Flammeovirgaceae</taxon>
        <taxon>Sediminitomix</taxon>
    </lineage>
</organism>
<dbReference type="OrthoDB" id="9807749at2"/>
<dbReference type="InterPro" id="IPR044524">
    <property type="entry name" value="Isoase_HisA-like"/>
</dbReference>
<evidence type="ECO:0000313" key="12">
    <source>
        <dbReference type="EMBL" id="PWJ44005.1"/>
    </source>
</evidence>
<dbReference type="GO" id="GO:0000162">
    <property type="term" value="P:L-tryptophan biosynthetic process"/>
    <property type="evidence" value="ECO:0007669"/>
    <property type="project" value="TreeGrafter"/>
</dbReference>
<keyword evidence="6 9" id="KW-0028">Amino-acid biosynthesis</keyword>
<comment type="catalytic activity">
    <reaction evidence="1 9 11">
        <text>1-(5-phospho-beta-D-ribosyl)-5-[(5-phospho-beta-D-ribosylamino)methylideneamino]imidazole-4-carboxamide = 5-[(5-phospho-1-deoxy-D-ribulos-1-ylimino)methylamino]-1-(5-phospho-beta-D-ribosyl)imidazole-4-carboxamide</text>
        <dbReference type="Rhea" id="RHEA:15469"/>
        <dbReference type="ChEBI" id="CHEBI:58435"/>
        <dbReference type="ChEBI" id="CHEBI:58525"/>
        <dbReference type="EC" id="5.3.1.16"/>
    </reaction>
</comment>
<dbReference type="GO" id="GO:0000105">
    <property type="term" value="P:L-histidine biosynthetic process"/>
    <property type="evidence" value="ECO:0007669"/>
    <property type="project" value="UniProtKB-UniRule"/>
</dbReference>
<accession>A0A315ZEL1</accession>
<dbReference type="EMBL" id="QGDO01000001">
    <property type="protein sequence ID" value="PWJ44005.1"/>
    <property type="molecule type" value="Genomic_DNA"/>
</dbReference>
<comment type="pathway">
    <text evidence="3 9 11">Amino-acid biosynthesis; L-histidine biosynthesis; L-histidine from 5-phospho-alpha-D-ribose 1-diphosphate: step 4/9.</text>
</comment>
<evidence type="ECO:0000256" key="6">
    <source>
        <dbReference type="ARBA" id="ARBA00022605"/>
    </source>
</evidence>
<dbReference type="CDD" id="cd04732">
    <property type="entry name" value="HisA"/>
    <property type="match status" value="1"/>
</dbReference>
<dbReference type="AlphaFoldDB" id="A0A315ZEL1"/>
<dbReference type="GO" id="GO:0003949">
    <property type="term" value="F:1-(5-phosphoribosyl)-5-[(5-phosphoribosylamino)methylideneamino]imidazole-4-carboxamide isomerase activity"/>
    <property type="evidence" value="ECO:0007669"/>
    <property type="project" value="UniProtKB-UniRule"/>
</dbReference>
<comment type="caution">
    <text evidence="12">The sequence shown here is derived from an EMBL/GenBank/DDBJ whole genome shotgun (WGS) entry which is preliminary data.</text>
</comment>
<evidence type="ECO:0000256" key="10">
    <source>
        <dbReference type="RuleBase" id="RU003657"/>
    </source>
</evidence>
<dbReference type="FunFam" id="3.20.20.70:FF:000009">
    <property type="entry name" value="1-(5-phosphoribosyl)-5-[(5-phosphoribosylamino)methylideneamino] imidazole-4-carboxamide isomerase"/>
    <property type="match status" value="1"/>
</dbReference>
<dbReference type="InterPro" id="IPR006063">
    <property type="entry name" value="HisA_bact_arch"/>
</dbReference>
<evidence type="ECO:0000256" key="8">
    <source>
        <dbReference type="ARBA" id="ARBA00023235"/>
    </source>
</evidence>
<evidence type="ECO:0000256" key="7">
    <source>
        <dbReference type="ARBA" id="ARBA00023102"/>
    </source>
</evidence>
<comment type="similarity">
    <text evidence="4 9 10">Belongs to the HisA/HisF family.</text>
</comment>
<keyword evidence="7 9" id="KW-0368">Histidine biosynthesis</keyword>
<evidence type="ECO:0000256" key="11">
    <source>
        <dbReference type="RuleBase" id="RU003658"/>
    </source>
</evidence>
<feature type="active site" description="Proton donor" evidence="9">
    <location>
        <position position="132"/>
    </location>
</feature>
<dbReference type="NCBIfam" id="TIGR00007">
    <property type="entry name" value="1-(5-phosphoribosyl)-5-[(5-phosphoribosylamino)methylideneamino]imidazole-4-carboxamide isomerase"/>
    <property type="match status" value="1"/>
</dbReference>
<dbReference type="InterPro" id="IPR023016">
    <property type="entry name" value="HisA/PriA"/>
</dbReference>
<keyword evidence="5 9" id="KW-0963">Cytoplasm</keyword>
<proteinExistence type="inferred from homology"/>
<evidence type="ECO:0000256" key="3">
    <source>
        <dbReference type="ARBA" id="ARBA00005133"/>
    </source>
</evidence>
<evidence type="ECO:0000256" key="9">
    <source>
        <dbReference type="HAMAP-Rule" id="MF_01014"/>
    </source>
</evidence>
<evidence type="ECO:0000256" key="1">
    <source>
        <dbReference type="ARBA" id="ARBA00000901"/>
    </source>
</evidence>
<evidence type="ECO:0000256" key="5">
    <source>
        <dbReference type="ARBA" id="ARBA00022490"/>
    </source>
</evidence>
<comment type="subcellular location">
    <subcellularLocation>
        <location evidence="2 9 11">Cytoplasm</location>
    </subcellularLocation>
</comment>
<name>A0A315ZEL1_SEDFL</name>
<dbReference type="SUPFAM" id="SSF51366">
    <property type="entry name" value="Ribulose-phoshate binding barrel"/>
    <property type="match status" value="1"/>
</dbReference>
<evidence type="ECO:0000313" key="13">
    <source>
        <dbReference type="Proteomes" id="UP000245535"/>
    </source>
</evidence>
<dbReference type="InterPro" id="IPR013785">
    <property type="entry name" value="Aldolase_TIM"/>
</dbReference>
<dbReference type="InterPro" id="IPR011060">
    <property type="entry name" value="RibuloseP-bd_barrel"/>
</dbReference>
<dbReference type="Proteomes" id="UP000245535">
    <property type="component" value="Unassembled WGS sequence"/>
</dbReference>
<dbReference type="PANTHER" id="PTHR43090">
    <property type="entry name" value="1-(5-PHOSPHORIBOSYL)-5-[(5-PHOSPHORIBOSYLAMINO)METHYLIDENEAMINO] IMIDAZOLE-4-CARBOXAMIDE ISOMERASE"/>
    <property type="match status" value="1"/>
</dbReference>
<evidence type="ECO:0000256" key="4">
    <source>
        <dbReference type="ARBA" id="ARBA00009667"/>
    </source>
</evidence>
<dbReference type="PANTHER" id="PTHR43090:SF2">
    <property type="entry name" value="1-(5-PHOSPHORIBOSYL)-5-[(5-PHOSPHORIBOSYLAMINO)METHYLIDENEAMINO] IMIDAZOLE-4-CARBOXAMIDE ISOMERASE"/>
    <property type="match status" value="1"/>
</dbReference>
<dbReference type="Gene3D" id="3.20.20.70">
    <property type="entry name" value="Aldolase class I"/>
    <property type="match status" value="1"/>
</dbReference>
<dbReference type="EC" id="5.3.1.16" evidence="9 11"/>
<dbReference type="GO" id="GO:0005737">
    <property type="term" value="C:cytoplasm"/>
    <property type="evidence" value="ECO:0007669"/>
    <property type="project" value="UniProtKB-SubCell"/>
</dbReference>
<dbReference type="InterPro" id="IPR006062">
    <property type="entry name" value="His_biosynth"/>
</dbReference>
<evidence type="ECO:0000256" key="2">
    <source>
        <dbReference type="ARBA" id="ARBA00004496"/>
    </source>
</evidence>
<keyword evidence="8 9" id="KW-0413">Isomerase</keyword>
<reference evidence="12 13" key="1">
    <citation type="submission" date="2018-03" db="EMBL/GenBank/DDBJ databases">
        <title>Genomic Encyclopedia of Archaeal and Bacterial Type Strains, Phase II (KMG-II): from individual species to whole genera.</title>
        <authorList>
            <person name="Goeker M."/>
        </authorList>
    </citation>
    <scope>NUCLEOTIDE SEQUENCE [LARGE SCALE GENOMIC DNA]</scope>
    <source>
        <strain evidence="12 13">DSM 28229</strain>
    </source>
</reference>
<dbReference type="Pfam" id="PF00977">
    <property type="entry name" value="His_biosynth"/>
    <property type="match status" value="1"/>
</dbReference>
<sequence length="242" mass="26554">MKLEVIPAIDLIEGKCVRLSQGDYGTKKVYDASPLDLAKQFEDAGIKRLHLVDLEGAKIKKVTNHKVLEEITANTNLIVDFGGGIQAEEDLQKAFDHGAHFLTCGSIAVKDRPTFESWLNKFGSDKFILAADAKDRKIAIHGWMETSDLEVTEFIRSYKKLGVNSVLCTDISKDGMLQGTSVDLYKEIQSEFPDLELIASGGVSGIEDLIALDEAGIYGVVVGKAFYEGRLTIDQLAKKINS</sequence>
<dbReference type="HAMAP" id="MF_01014">
    <property type="entry name" value="HisA"/>
    <property type="match status" value="1"/>
</dbReference>
<dbReference type="UniPathway" id="UPA00031">
    <property type="reaction ID" value="UER00009"/>
</dbReference>